<evidence type="ECO:0000256" key="6">
    <source>
        <dbReference type="ARBA" id="ARBA00023069"/>
    </source>
</evidence>
<evidence type="ECO:0000256" key="5">
    <source>
        <dbReference type="ARBA" id="ARBA00022846"/>
    </source>
</evidence>
<dbReference type="RefSeq" id="XP_029219764.1">
    <property type="nucleotide sequence ID" value="XM_029363841.1"/>
</dbReference>
<feature type="compositionally biased region" description="Low complexity" evidence="9">
    <location>
        <begin position="127"/>
        <end position="139"/>
    </location>
</feature>
<feature type="compositionally biased region" description="Low complexity" evidence="9">
    <location>
        <begin position="53"/>
        <end position="69"/>
    </location>
</feature>
<proteinExistence type="predicted"/>
<feature type="compositionally biased region" description="Polar residues" evidence="9">
    <location>
        <begin position="789"/>
        <end position="802"/>
    </location>
</feature>
<evidence type="ECO:0008006" key="12">
    <source>
        <dbReference type="Google" id="ProtNLM"/>
    </source>
</evidence>
<feature type="compositionally biased region" description="Polar residues" evidence="9">
    <location>
        <begin position="1254"/>
        <end position="1268"/>
    </location>
</feature>
<keyword evidence="5" id="KW-0282">Flagellum</keyword>
<evidence type="ECO:0000256" key="4">
    <source>
        <dbReference type="ARBA" id="ARBA00022737"/>
    </source>
</evidence>
<evidence type="ECO:0000256" key="8">
    <source>
        <dbReference type="ARBA" id="ARBA00023273"/>
    </source>
</evidence>
<dbReference type="GO" id="GO:0005930">
    <property type="term" value="C:axoneme"/>
    <property type="evidence" value="ECO:0007669"/>
    <property type="project" value="UniProtKB-SubCell"/>
</dbReference>
<name>A0A2A9MCP0_BESBE</name>
<protein>
    <recommendedName>
        <fullName evidence="12">MORN repeat-containing protein</fullName>
    </recommendedName>
</protein>
<dbReference type="SMART" id="SM00698">
    <property type="entry name" value="MORN"/>
    <property type="match status" value="7"/>
</dbReference>
<feature type="region of interest" description="Disordered" evidence="9">
    <location>
        <begin position="756"/>
        <end position="812"/>
    </location>
</feature>
<sequence length="1791" mass="188981">MESAARFPSSEACAEAEPAPSSAHEFWRRTAARVSQTLLSPARHRRLITTLDPLGAGASASAAPASPLEGGRRSDAGASRAAEDAGRQGEVAPARASVSLSPPSGSLGNTRGDFGAHSASQAENERASAAGSVAHAHPAAAPPEPPFEKTGGDSSANANAEDLLCSALDSGSREGRERGEELAEECRGAETWARQPQDQNAVKQTVKNVRLGNVLFSGTVISEDTGVTTAEEKVLRFRLHLIGREAAVSVAEVFSFSFKARRAFSPRVGAAEARMQRIRFFSTSATSTARGSKGKGRFSWRSGAVYDGQVARGRRHGFGTLFSSKGDKEYTGTWKDGQRDGEGTFRYDAEGICAYRGAWRNNLRHGWGRQEYSGGVYEGQWRAGKRHGAGQMVWTELGVQYAGQWRDDLPDGWGVQVWTQGRSGERDPESDDDVAESQLRLNRYEGSFKRGARHGFGLFWYANGSRYEGVWRGNKKHGRAHFVNEAGAVHEALFENDRVVRISSVKPSFALCDDLPSGLSKPAPSSSSSASKKSPSPQGSMALALPSALPSTASVHKTFFSSLGASSARRLVALDDIFLLELCRGPAGPGRPAAPPDNRTAAKHFPASGDKSPLRGGARGRRCLNWERDELKALSAASWHEETERAFSGTYKWILRNLKTLRRTYALYRRIACFPGQDPLCMSFLQFWLLAADARLLTADRPLSRILRALEVATQSAPTPSECLISIRDGVPSLVFCGSAKPAALWDANALRGTPPGELPNEEALSTEGSSSPCAGLNPPPSRMPLSSIEAQPPSSARSLQTPPRAGSPRVGASAPLYVEPVEQRPLVFPSFLRALVLLAQDDLLRQEAVRARSPRGRPASSSSSSVPSRATLDVALSSCTVSLLQFYETCFSAGRGERRGSATQSRFAGGRGSSSVCSQRSPTKRTSSFASRRSSLSRKMASPHTFRSPALDALRPFTSPEILQALAPLQPWLARRFACAPQARSAGETKAGGDEVEGLPPYPLGGSPEGSSQSKFSSLPRMTGSVFLRDLLSMLHRWGLLKKADDGVKKTKGTSKPPDPSFSLPAESPEAHERLAAPPAGPDLPPAPPSPAPPGRLPRAPNGPSAEPPGPGGRGEKGGRRRGSLAASRGDAKAKSLASPSGVAPPEPDAVAPSEETGVSRAETAGSSSAGSDESTSTKAGGVRSTPQVSVSSLLAAAFTATPLAVTPVEVLYFLFHFLPEFHDQEDALRALHELREEKKRRHAEKAGRSAPSAESGSSRPPLSLAQSPVAPTGASAGLAEGEEREASSFAAEGSPSQASKSGQKVKESHAPGPALGRSAGVPAGSAPATHADRKREGREEKGVKPRGVKALAGGRRGGAPRVTITGERPRMIPTTANAREELSGSATGGHKGDDSRPPPPPQENASAGRSDAAKSGVAGSPGDTPAAADGDPGAARDRALRRAGSRDEALGTNETGGAGSPRMTEGPVRVTPRGEEDAEMNLERRRPFATPAVERSYLKLVRKILGKQASAWVDLVNREVTAIEMMMVLLKIVEFKTPVLLEALMPLPLRLSLLASAIAEHEAARAARLGGPLRLSSEARCRPCWPVASRSSLPPSSFFLSPPDGSAELPASLVASLLAQLPPERQTPPSLPSPSCALSQLLALMQKSTTLTWLPGSSARYSLPVAPRGGAAGALGAAPSGGVEEGASEDVAAAAPGVSGGSLEGEREEGNRFWQGFDGVRSICRACGENEWMLSAVVKAPLVCVKAEEDESEASAAVREADDDCSDEENEESEGTCVAHSASDRVERF</sequence>
<dbReference type="KEGG" id="bbes:BESB_054060"/>
<feature type="region of interest" description="Disordered" evidence="9">
    <location>
        <begin position="1048"/>
        <end position="1191"/>
    </location>
</feature>
<comment type="caution">
    <text evidence="10">The sequence shown here is derived from an EMBL/GenBank/DDBJ whole genome shotgun (WGS) entry which is preliminary data.</text>
</comment>
<feature type="compositionally biased region" description="Basic and acidic residues" evidence="9">
    <location>
        <begin position="70"/>
        <end position="87"/>
    </location>
</feature>
<dbReference type="SUPFAM" id="SSF82185">
    <property type="entry name" value="Histone H3 K4-specific methyltransferase SET7/9 N-terminal domain"/>
    <property type="match status" value="2"/>
</dbReference>
<feature type="region of interest" description="Disordered" evidence="9">
    <location>
        <begin position="589"/>
        <end position="616"/>
    </location>
</feature>
<dbReference type="PANTHER" id="PTHR46613">
    <property type="entry name" value="RADIAL SPOKE HEAD 10 HOMOLOG B-RELATED"/>
    <property type="match status" value="1"/>
</dbReference>
<reference evidence="10 11" key="1">
    <citation type="submission" date="2017-09" db="EMBL/GenBank/DDBJ databases">
        <title>Genome sequencing of Besnoitia besnoiti strain Bb-Ger1.</title>
        <authorList>
            <person name="Schares G."/>
            <person name="Venepally P."/>
            <person name="Lorenzi H.A."/>
        </authorList>
    </citation>
    <scope>NUCLEOTIDE SEQUENCE [LARGE SCALE GENOMIC DNA]</scope>
    <source>
        <strain evidence="10 11">Bb-Ger1</strain>
    </source>
</reference>
<evidence type="ECO:0000256" key="3">
    <source>
        <dbReference type="ARBA" id="ARBA00022490"/>
    </source>
</evidence>
<feature type="region of interest" description="Disordered" evidence="9">
    <location>
        <begin position="53"/>
        <end position="156"/>
    </location>
</feature>
<feature type="region of interest" description="Disordered" evidence="9">
    <location>
        <begin position="986"/>
        <end position="1019"/>
    </location>
</feature>
<feature type="compositionally biased region" description="Basic and acidic residues" evidence="9">
    <location>
        <begin position="1332"/>
        <end position="1345"/>
    </location>
</feature>
<dbReference type="OrthoDB" id="296831at2759"/>
<keyword evidence="6" id="KW-0969">Cilium</keyword>
<feature type="compositionally biased region" description="Low complexity" evidence="9">
    <location>
        <begin position="1161"/>
        <end position="1179"/>
    </location>
</feature>
<dbReference type="VEuPathDB" id="ToxoDB:BESB_054060"/>
<keyword evidence="4" id="KW-0677">Repeat</keyword>
<evidence type="ECO:0000256" key="2">
    <source>
        <dbReference type="ARBA" id="ARBA00004430"/>
    </source>
</evidence>
<dbReference type="Proteomes" id="UP000224006">
    <property type="component" value="Chromosome IV"/>
</dbReference>
<feature type="region of interest" description="Disordered" evidence="9">
    <location>
        <begin position="1"/>
        <end position="24"/>
    </location>
</feature>
<keyword evidence="3" id="KW-0963">Cytoplasm</keyword>
<evidence type="ECO:0000256" key="7">
    <source>
        <dbReference type="ARBA" id="ARBA00023212"/>
    </source>
</evidence>
<keyword evidence="8" id="KW-0966">Cell projection</keyword>
<keyword evidence="11" id="KW-1185">Reference proteome</keyword>
<dbReference type="Pfam" id="PF02493">
    <property type="entry name" value="MORN"/>
    <property type="match status" value="7"/>
</dbReference>
<dbReference type="GeneID" id="40310335"/>
<feature type="compositionally biased region" description="Low complexity" evidence="9">
    <location>
        <begin position="926"/>
        <end position="939"/>
    </location>
</feature>
<gene>
    <name evidence="10" type="ORF">BESB_054060</name>
</gene>
<comment type="subcellular location">
    <subcellularLocation>
        <location evidence="1">Cell projection</location>
        <location evidence="1">Cilium</location>
        <location evidence="1">Flagellum</location>
    </subcellularLocation>
    <subcellularLocation>
        <location evidence="2">Cytoplasm</location>
        <location evidence="2">Cytoskeleton</location>
        <location evidence="2">Cilium axoneme</location>
    </subcellularLocation>
</comment>
<dbReference type="PANTHER" id="PTHR46613:SF1">
    <property type="entry name" value="RADIAL SPOKE HEAD 10 HOMOLOG B-RELATED"/>
    <property type="match status" value="1"/>
</dbReference>
<feature type="compositionally biased region" description="Acidic residues" evidence="9">
    <location>
        <begin position="1763"/>
        <end position="1776"/>
    </location>
</feature>
<feature type="compositionally biased region" description="Low complexity" evidence="9">
    <location>
        <begin position="99"/>
        <end position="108"/>
    </location>
</feature>
<organism evidence="10 11">
    <name type="scientific">Besnoitia besnoiti</name>
    <name type="common">Apicomplexan protozoan</name>
    <dbReference type="NCBI Taxonomy" id="94643"/>
    <lineage>
        <taxon>Eukaryota</taxon>
        <taxon>Sar</taxon>
        <taxon>Alveolata</taxon>
        <taxon>Apicomplexa</taxon>
        <taxon>Conoidasida</taxon>
        <taxon>Coccidia</taxon>
        <taxon>Eucoccidiorida</taxon>
        <taxon>Eimeriorina</taxon>
        <taxon>Sarcocystidae</taxon>
        <taxon>Besnoitia</taxon>
    </lineage>
</organism>
<feature type="region of interest" description="Disordered" evidence="9">
    <location>
        <begin position="1751"/>
        <end position="1791"/>
    </location>
</feature>
<accession>A0A2A9MCP0</accession>
<feature type="compositionally biased region" description="Low complexity" evidence="9">
    <location>
        <begin position="8"/>
        <end position="23"/>
    </location>
</feature>
<feature type="compositionally biased region" description="Low complexity" evidence="9">
    <location>
        <begin position="1420"/>
        <end position="1435"/>
    </location>
</feature>
<feature type="compositionally biased region" description="Basic and acidic residues" evidence="9">
    <location>
        <begin position="1436"/>
        <end position="1451"/>
    </location>
</feature>
<evidence type="ECO:0000313" key="11">
    <source>
        <dbReference type="Proteomes" id="UP000224006"/>
    </source>
</evidence>
<evidence type="ECO:0000313" key="10">
    <source>
        <dbReference type="EMBL" id="PFH35755.1"/>
    </source>
</evidence>
<dbReference type="EMBL" id="NWUJ01000004">
    <property type="protein sequence ID" value="PFH35755.1"/>
    <property type="molecule type" value="Genomic_DNA"/>
</dbReference>
<dbReference type="InterPro" id="IPR003409">
    <property type="entry name" value="MORN"/>
</dbReference>
<feature type="region of interest" description="Disordered" evidence="9">
    <location>
        <begin position="516"/>
        <end position="543"/>
    </location>
</feature>
<evidence type="ECO:0000256" key="9">
    <source>
        <dbReference type="SAM" id="MobiDB-lite"/>
    </source>
</evidence>
<dbReference type="STRING" id="94643.A0A2A9MCP0"/>
<feature type="region of interest" description="Disordered" evidence="9">
    <location>
        <begin position="1241"/>
        <end position="1484"/>
    </location>
</feature>
<feature type="compositionally biased region" description="Pro residues" evidence="9">
    <location>
        <begin position="1080"/>
        <end position="1097"/>
    </location>
</feature>
<dbReference type="GO" id="GO:0031514">
    <property type="term" value="C:motile cilium"/>
    <property type="evidence" value="ECO:0007669"/>
    <property type="project" value="UniProtKB-SubCell"/>
</dbReference>
<evidence type="ECO:0000256" key="1">
    <source>
        <dbReference type="ARBA" id="ARBA00004230"/>
    </source>
</evidence>
<dbReference type="Gene3D" id="2.20.110.10">
    <property type="entry name" value="Histone H3 K4-specific methyltransferase SET7/9 N-terminal domain"/>
    <property type="match status" value="3"/>
</dbReference>
<feature type="region of interest" description="Disordered" evidence="9">
    <location>
        <begin position="899"/>
        <end position="945"/>
    </location>
</feature>
<keyword evidence="7" id="KW-0206">Cytoskeleton</keyword>